<dbReference type="RefSeq" id="WP_158922970.1">
    <property type="nucleotide sequence ID" value="NZ_CP047020.1"/>
</dbReference>
<dbReference type="AlphaFoldDB" id="A0A6I6N361"/>
<keyword evidence="2" id="KW-0472">Membrane</keyword>
<feature type="region of interest" description="Disordered" evidence="1">
    <location>
        <begin position="72"/>
        <end position="102"/>
    </location>
</feature>
<keyword evidence="2" id="KW-0812">Transmembrane</keyword>
<name>A0A6I6N361_9ACTN</name>
<feature type="compositionally biased region" description="Basic residues" evidence="1">
    <location>
        <begin position="89"/>
        <end position="102"/>
    </location>
</feature>
<reference evidence="3 4" key="1">
    <citation type="submission" date="2019-12" db="EMBL/GenBank/DDBJ databases">
        <title>Streptomyces sp. strain T44 isolated from rhizosphere soil of Broussonetia papyrifera.</title>
        <authorList>
            <person name="Mo P."/>
        </authorList>
    </citation>
    <scope>NUCLEOTIDE SEQUENCE [LARGE SCALE GENOMIC DNA]</scope>
    <source>
        <strain evidence="3 4">T44</strain>
    </source>
</reference>
<feature type="compositionally biased region" description="Low complexity" evidence="1">
    <location>
        <begin position="72"/>
        <end position="88"/>
    </location>
</feature>
<keyword evidence="2" id="KW-1133">Transmembrane helix</keyword>
<feature type="transmembrane region" description="Helical" evidence="2">
    <location>
        <begin position="105"/>
        <end position="123"/>
    </location>
</feature>
<dbReference type="EMBL" id="CP047020">
    <property type="protein sequence ID" value="QHA05864.1"/>
    <property type="molecule type" value="Genomic_DNA"/>
</dbReference>
<accession>A0A6I6N361</accession>
<proteinExistence type="predicted"/>
<feature type="compositionally biased region" description="Low complexity" evidence="1">
    <location>
        <begin position="162"/>
        <end position="174"/>
    </location>
</feature>
<evidence type="ECO:0000313" key="3">
    <source>
        <dbReference type="EMBL" id="QHA05864.1"/>
    </source>
</evidence>
<organism evidence="3 4">
    <name type="scientific">Streptomyces broussonetiae</name>
    <dbReference type="NCBI Taxonomy" id="2686304"/>
    <lineage>
        <taxon>Bacteria</taxon>
        <taxon>Bacillati</taxon>
        <taxon>Actinomycetota</taxon>
        <taxon>Actinomycetes</taxon>
        <taxon>Kitasatosporales</taxon>
        <taxon>Streptomycetaceae</taxon>
        <taxon>Streptomyces</taxon>
    </lineage>
</organism>
<feature type="region of interest" description="Disordered" evidence="1">
    <location>
        <begin position="120"/>
        <end position="272"/>
    </location>
</feature>
<protein>
    <submittedName>
        <fullName evidence="3">Uncharacterized protein</fullName>
    </submittedName>
</protein>
<evidence type="ECO:0000256" key="2">
    <source>
        <dbReference type="SAM" id="Phobius"/>
    </source>
</evidence>
<dbReference type="Proteomes" id="UP000436138">
    <property type="component" value="Chromosome"/>
</dbReference>
<gene>
    <name evidence="3" type="ORF">GQF42_23545</name>
</gene>
<sequence>MDYCSSCRRHLNGALVCPGCGAYAPDIAPPGTDGHAAAAAPATLSHLPATALHTGADTWYDDAPFTAQGADAADATDVTDAPRAPQGRAARRRQLARWKKSQRRAVVATAVALVGGGLTFASLDRGSGDRAQAATAPDNRSMGLGEEQPASPDAPATPAPSAPSAAPHHASRTPGTPTARTPVGHVAANAPRQQSFATTPRTAAPAARPDSIPTTPRPTASTAAPAPAAPAPATSTSASGTGTTANPAPSTGSSTGTSGSTGSGQTSSTPSSGQLCLVLVCLG</sequence>
<keyword evidence="4" id="KW-1185">Reference proteome</keyword>
<evidence type="ECO:0000256" key="1">
    <source>
        <dbReference type="SAM" id="MobiDB-lite"/>
    </source>
</evidence>
<feature type="compositionally biased region" description="Low complexity" evidence="1">
    <location>
        <begin position="197"/>
        <end position="272"/>
    </location>
</feature>
<dbReference type="KEGG" id="sbro:GQF42_23545"/>
<evidence type="ECO:0000313" key="4">
    <source>
        <dbReference type="Proteomes" id="UP000436138"/>
    </source>
</evidence>